<dbReference type="AlphaFoldDB" id="A0A497ESI7"/>
<protein>
    <recommendedName>
        <fullName evidence="3">Glycosyl transferase family 1 domain-containing protein</fullName>
    </recommendedName>
</protein>
<accession>A0A497ESI7</accession>
<dbReference type="Gene3D" id="3.40.50.2000">
    <property type="entry name" value="Glycogen Phosphorylase B"/>
    <property type="match status" value="1"/>
</dbReference>
<reference evidence="1 2" key="1">
    <citation type="submission" date="2018-06" db="EMBL/GenBank/DDBJ databases">
        <title>Extensive metabolic versatility and redundancy in microbially diverse, dynamic hydrothermal sediments.</title>
        <authorList>
            <person name="Dombrowski N."/>
            <person name="Teske A."/>
            <person name="Baker B.J."/>
        </authorList>
    </citation>
    <scope>NUCLEOTIDE SEQUENCE [LARGE SCALE GENOMIC DNA]</scope>
    <source>
        <strain evidence="1">B34_G17</strain>
    </source>
</reference>
<gene>
    <name evidence="1" type="ORF">DRJ33_07765</name>
</gene>
<dbReference type="SUPFAM" id="SSF53756">
    <property type="entry name" value="UDP-Glycosyltransferase/glycogen phosphorylase"/>
    <property type="match status" value="1"/>
</dbReference>
<organism evidence="1 2">
    <name type="scientific">Thermoproteota archaeon</name>
    <dbReference type="NCBI Taxonomy" id="2056631"/>
    <lineage>
        <taxon>Archaea</taxon>
        <taxon>Thermoproteota</taxon>
    </lineage>
</organism>
<evidence type="ECO:0000313" key="2">
    <source>
        <dbReference type="Proteomes" id="UP000272051"/>
    </source>
</evidence>
<proteinExistence type="predicted"/>
<name>A0A497ESI7_9CREN</name>
<dbReference type="EMBL" id="QMQX01000186">
    <property type="protein sequence ID" value="RLE50002.1"/>
    <property type="molecule type" value="Genomic_DNA"/>
</dbReference>
<evidence type="ECO:0008006" key="3">
    <source>
        <dbReference type="Google" id="ProtNLM"/>
    </source>
</evidence>
<dbReference type="Proteomes" id="UP000272051">
    <property type="component" value="Unassembled WGS sequence"/>
</dbReference>
<comment type="caution">
    <text evidence="1">The sequence shown here is derived from an EMBL/GenBank/DDBJ whole genome shotgun (WGS) entry which is preliminary data.</text>
</comment>
<sequence length="392" mass="44969">MLQEKLSLIVVAHKFAWTTKDIVDGLTHRYCGLYANLCKLVLRYGGSAFWYSAKDRVLLKLPDKAKVLKCGIFRSLLTVTSDNISRGVFTVIILDYPHSFLGVKHLLDYLASLLLLHLIRLLNRGFIVVDNMDPPIEHAIELSGKVTLLQYILWSFLNRLVYSFDLVVYHSQSYRVYHKLYYGINYDRSIVIPPGSFPEMMSYEEPPQEESIRVICSGSVSKWVGINNLLKIVKMLNRNNVRAEFVVIDRAFPKDINIGGIKVIRHYMGYRTFLDTLKRSHILLLLRPKSLHHLLTVRASLPDYLVVGRPILYPKSLGSRELVQDAGCCYEFDKIEDITKLIPVLADDKALLKNISLTARLFAEKHMVYMERAKKLLVEILSRLSHTSKCGL</sequence>
<evidence type="ECO:0000313" key="1">
    <source>
        <dbReference type="EMBL" id="RLE50002.1"/>
    </source>
</evidence>